<proteinExistence type="predicted"/>
<evidence type="ECO:0008006" key="4">
    <source>
        <dbReference type="Google" id="ProtNLM"/>
    </source>
</evidence>
<dbReference type="EMBL" id="KV425884">
    <property type="protein sequence ID" value="KZW03391.1"/>
    <property type="molecule type" value="Genomic_DNA"/>
</dbReference>
<name>A0A165QC36_EXIGL</name>
<evidence type="ECO:0000313" key="2">
    <source>
        <dbReference type="EMBL" id="KZW03391.1"/>
    </source>
</evidence>
<gene>
    <name evidence="2" type="ORF">EXIGLDRAFT_725828</name>
</gene>
<feature type="signal peptide" evidence="1">
    <location>
        <begin position="1"/>
        <end position="21"/>
    </location>
</feature>
<sequence>MSPLAAVNLPIELILLATEYAAWDDLDAQMQTSEKAIRRWYHWVASLCTVCRALEPSMARILYTLVHVHPGNVDAVVRAAEMDTHPFRRARAVYFDLRGTLLADDQVSAAFQHVHAFTGSFNDLRPLFNERVHSDDLRPLSVHFTHPDDAYDFKHFPTVTFLAERLHLQFDVPTFLSSDDLSRFRTRFLILDIHYAAGGEAMLSLDQLLGVQTLERILVRPSAPWHKSSTQVLRDRVRSFAETKRSTAIWFDSSFPACRGHVRITTSEIDRYRCLSDAMLGDDLWLRGSQMYVPGSAA</sequence>
<accession>A0A165QC36</accession>
<organism evidence="2 3">
    <name type="scientific">Exidia glandulosa HHB12029</name>
    <dbReference type="NCBI Taxonomy" id="1314781"/>
    <lineage>
        <taxon>Eukaryota</taxon>
        <taxon>Fungi</taxon>
        <taxon>Dikarya</taxon>
        <taxon>Basidiomycota</taxon>
        <taxon>Agaricomycotina</taxon>
        <taxon>Agaricomycetes</taxon>
        <taxon>Auriculariales</taxon>
        <taxon>Exidiaceae</taxon>
        <taxon>Exidia</taxon>
    </lineage>
</organism>
<feature type="chain" id="PRO_5007864818" description="F-box domain-containing protein" evidence="1">
    <location>
        <begin position="22"/>
        <end position="298"/>
    </location>
</feature>
<keyword evidence="3" id="KW-1185">Reference proteome</keyword>
<keyword evidence="1" id="KW-0732">Signal</keyword>
<dbReference type="InParanoid" id="A0A165QC36"/>
<protein>
    <recommendedName>
        <fullName evidence="4">F-box domain-containing protein</fullName>
    </recommendedName>
</protein>
<evidence type="ECO:0000313" key="3">
    <source>
        <dbReference type="Proteomes" id="UP000077266"/>
    </source>
</evidence>
<reference evidence="2 3" key="1">
    <citation type="journal article" date="2016" name="Mol. Biol. Evol.">
        <title>Comparative Genomics of Early-Diverging Mushroom-Forming Fungi Provides Insights into the Origins of Lignocellulose Decay Capabilities.</title>
        <authorList>
            <person name="Nagy L.G."/>
            <person name="Riley R."/>
            <person name="Tritt A."/>
            <person name="Adam C."/>
            <person name="Daum C."/>
            <person name="Floudas D."/>
            <person name="Sun H."/>
            <person name="Yadav J.S."/>
            <person name="Pangilinan J."/>
            <person name="Larsson K.H."/>
            <person name="Matsuura K."/>
            <person name="Barry K."/>
            <person name="Labutti K."/>
            <person name="Kuo R."/>
            <person name="Ohm R.A."/>
            <person name="Bhattacharya S.S."/>
            <person name="Shirouzu T."/>
            <person name="Yoshinaga Y."/>
            <person name="Martin F.M."/>
            <person name="Grigoriev I.V."/>
            <person name="Hibbett D.S."/>
        </authorList>
    </citation>
    <scope>NUCLEOTIDE SEQUENCE [LARGE SCALE GENOMIC DNA]</scope>
    <source>
        <strain evidence="2 3">HHB12029</strain>
    </source>
</reference>
<dbReference type="Proteomes" id="UP000077266">
    <property type="component" value="Unassembled WGS sequence"/>
</dbReference>
<evidence type="ECO:0000256" key="1">
    <source>
        <dbReference type="SAM" id="SignalP"/>
    </source>
</evidence>
<dbReference type="AlphaFoldDB" id="A0A165QC36"/>